<gene>
    <name evidence="9" type="ORF">DPMN_021533</name>
</gene>
<feature type="domain" description="C2H2-type" evidence="8">
    <location>
        <begin position="41"/>
        <end position="66"/>
    </location>
</feature>
<dbReference type="PROSITE" id="PS00028">
    <property type="entry name" value="ZINC_FINGER_C2H2_1"/>
    <property type="match status" value="2"/>
</dbReference>
<evidence type="ECO:0000256" key="4">
    <source>
        <dbReference type="ARBA" id="ARBA00022771"/>
    </source>
</evidence>
<reference evidence="9" key="1">
    <citation type="journal article" date="2019" name="bioRxiv">
        <title>The Genome of the Zebra Mussel, Dreissena polymorpha: A Resource for Invasive Species Research.</title>
        <authorList>
            <person name="McCartney M.A."/>
            <person name="Auch B."/>
            <person name="Kono T."/>
            <person name="Mallez S."/>
            <person name="Zhang Y."/>
            <person name="Obille A."/>
            <person name="Becker A."/>
            <person name="Abrahante J.E."/>
            <person name="Garbe J."/>
            <person name="Badalamenti J.P."/>
            <person name="Herman A."/>
            <person name="Mangelson H."/>
            <person name="Liachko I."/>
            <person name="Sullivan S."/>
            <person name="Sone E.D."/>
            <person name="Koren S."/>
            <person name="Silverstein K.A.T."/>
            <person name="Beckman K.B."/>
            <person name="Gohl D.M."/>
        </authorList>
    </citation>
    <scope>NUCLEOTIDE SEQUENCE</scope>
    <source>
        <strain evidence="9">Duluth1</strain>
        <tissue evidence="9">Whole animal</tissue>
    </source>
</reference>
<dbReference type="Pfam" id="PF00096">
    <property type="entry name" value="zf-C2H2"/>
    <property type="match status" value="2"/>
</dbReference>
<dbReference type="SUPFAM" id="SSF57667">
    <property type="entry name" value="beta-beta-alpha zinc fingers"/>
    <property type="match status" value="1"/>
</dbReference>
<dbReference type="AlphaFoldDB" id="A0A9D4SB55"/>
<dbReference type="PROSITE" id="PS50157">
    <property type="entry name" value="ZINC_FINGER_C2H2_2"/>
    <property type="match status" value="2"/>
</dbReference>
<keyword evidence="10" id="KW-1185">Reference proteome</keyword>
<dbReference type="FunFam" id="3.30.160.60:FF:000100">
    <property type="entry name" value="Zinc finger 45-like"/>
    <property type="match status" value="1"/>
</dbReference>
<dbReference type="Proteomes" id="UP000828390">
    <property type="component" value="Unassembled WGS sequence"/>
</dbReference>
<evidence type="ECO:0000313" key="9">
    <source>
        <dbReference type="EMBL" id="KAH3897345.1"/>
    </source>
</evidence>
<dbReference type="GO" id="GO:0005634">
    <property type="term" value="C:nucleus"/>
    <property type="evidence" value="ECO:0007669"/>
    <property type="project" value="UniProtKB-SubCell"/>
</dbReference>
<keyword evidence="4 7" id="KW-0863">Zinc-finger</keyword>
<dbReference type="InterPro" id="IPR036236">
    <property type="entry name" value="Znf_C2H2_sf"/>
</dbReference>
<evidence type="ECO:0000259" key="8">
    <source>
        <dbReference type="PROSITE" id="PS50157"/>
    </source>
</evidence>
<keyword evidence="6" id="KW-0539">Nucleus</keyword>
<evidence type="ECO:0000256" key="5">
    <source>
        <dbReference type="ARBA" id="ARBA00022833"/>
    </source>
</evidence>
<comment type="caution">
    <text evidence="9">The sequence shown here is derived from an EMBL/GenBank/DDBJ whole genome shotgun (WGS) entry which is preliminary data.</text>
</comment>
<keyword evidence="3" id="KW-0677">Repeat</keyword>
<dbReference type="InterPro" id="IPR013087">
    <property type="entry name" value="Znf_C2H2_type"/>
</dbReference>
<dbReference type="EMBL" id="JAIWYP010000001">
    <property type="protein sequence ID" value="KAH3897345.1"/>
    <property type="molecule type" value="Genomic_DNA"/>
</dbReference>
<protein>
    <recommendedName>
        <fullName evidence="8">C2H2-type domain-containing protein</fullName>
    </recommendedName>
</protein>
<dbReference type="GO" id="GO:0000978">
    <property type="term" value="F:RNA polymerase II cis-regulatory region sequence-specific DNA binding"/>
    <property type="evidence" value="ECO:0007669"/>
    <property type="project" value="TreeGrafter"/>
</dbReference>
<dbReference type="GO" id="GO:0000981">
    <property type="term" value="F:DNA-binding transcription factor activity, RNA polymerase II-specific"/>
    <property type="evidence" value="ECO:0007669"/>
    <property type="project" value="TreeGrafter"/>
</dbReference>
<keyword evidence="5" id="KW-0862">Zinc</keyword>
<dbReference type="PANTHER" id="PTHR23235">
    <property type="entry name" value="KRUEPPEL-LIKE TRANSCRIPTION FACTOR"/>
    <property type="match status" value="1"/>
</dbReference>
<proteinExistence type="predicted"/>
<dbReference type="SMART" id="SM00355">
    <property type="entry name" value="ZnF_C2H2"/>
    <property type="match status" value="2"/>
</dbReference>
<evidence type="ECO:0000256" key="2">
    <source>
        <dbReference type="ARBA" id="ARBA00022723"/>
    </source>
</evidence>
<sequence>MQLISVLCFSEKNACTFCGKAFRVNAELQRHLRIHTGERPFGCPLCGKRCSQKGHLQAHMAVHLRP</sequence>
<dbReference type="GO" id="GO:0008270">
    <property type="term" value="F:zinc ion binding"/>
    <property type="evidence" value="ECO:0007669"/>
    <property type="project" value="UniProtKB-KW"/>
</dbReference>
<accession>A0A9D4SB55</accession>
<name>A0A9D4SB55_DREPO</name>
<dbReference type="FunFam" id="3.30.160.60:FF:001498">
    <property type="entry name" value="Zinc finger protein 404"/>
    <property type="match status" value="1"/>
</dbReference>
<evidence type="ECO:0000256" key="7">
    <source>
        <dbReference type="PROSITE-ProRule" id="PRU00042"/>
    </source>
</evidence>
<evidence type="ECO:0000256" key="1">
    <source>
        <dbReference type="ARBA" id="ARBA00004123"/>
    </source>
</evidence>
<feature type="domain" description="C2H2-type" evidence="8">
    <location>
        <begin position="13"/>
        <end position="40"/>
    </location>
</feature>
<evidence type="ECO:0000256" key="3">
    <source>
        <dbReference type="ARBA" id="ARBA00022737"/>
    </source>
</evidence>
<keyword evidence="2" id="KW-0479">Metal-binding</keyword>
<evidence type="ECO:0000256" key="6">
    <source>
        <dbReference type="ARBA" id="ARBA00023242"/>
    </source>
</evidence>
<reference evidence="9" key="2">
    <citation type="submission" date="2020-11" db="EMBL/GenBank/DDBJ databases">
        <authorList>
            <person name="McCartney M.A."/>
            <person name="Auch B."/>
            <person name="Kono T."/>
            <person name="Mallez S."/>
            <person name="Becker A."/>
            <person name="Gohl D.M."/>
            <person name="Silverstein K.A.T."/>
            <person name="Koren S."/>
            <person name="Bechman K.B."/>
            <person name="Herman A."/>
            <person name="Abrahante J.E."/>
            <person name="Garbe J."/>
        </authorList>
    </citation>
    <scope>NUCLEOTIDE SEQUENCE</scope>
    <source>
        <strain evidence="9">Duluth1</strain>
        <tissue evidence="9">Whole animal</tissue>
    </source>
</reference>
<evidence type="ECO:0000313" key="10">
    <source>
        <dbReference type="Proteomes" id="UP000828390"/>
    </source>
</evidence>
<organism evidence="9 10">
    <name type="scientific">Dreissena polymorpha</name>
    <name type="common">Zebra mussel</name>
    <name type="synonym">Mytilus polymorpha</name>
    <dbReference type="NCBI Taxonomy" id="45954"/>
    <lineage>
        <taxon>Eukaryota</taxon>
        <taxon>Metazoa</taxon>
        <taxon>Spiralia</taxon>
        <taxon>Lophotrochozoa</taxon>
        <taxon>Mollusca</taxon>
        <taxon>Bivalvia</taxon>
        <taxon>Autobranchia</taxon>
        <taxon>Heteroconchia</taxon>
        <taxon>Euheterodonta</taxon>
        <taxon>Imparidentia</taxon>
        <taxon>Neoheterodontei</taxon>
        <taxon>Myida</taxon>
        <taxon>Dreissenoidea</taxon>
        <taxon>Dreissenidae</taxon>
        <taxon>Dreissena</taxon>
    </lineage>
</organism>
<dbReference type="PANTHER" id="PTHR23235:SF120">
    <property type="entry name" value="KRUPPEL-LIKE FACTOR 15"/>
    <property type="match status" value="1"/>
</dbReference>
<dbReference type="Gene3D" id="3.30.160.60">
    <property type="entry name" value="Classic Zinc Finger"/>
    <property type="match status" value="2"/>
</dbReference>
<comment type="subcellular location">
    <subcellularLocation>
        <location evidence="1">Nucleus</location>
    </subcellularLocation>
</comment>